<dbReference type="EMBL" id="FNOK01000029">
    <property type="protein sequence ID" value="SDY57730.1"/>
    <property type="molecule type" value="Genomic_DNA"/>
</dbReference>
<name>A0A1H3L058_9PSEU</name>
<protein>
    <submittedName>
        <fullName evidence="2">Regulatory protein, luxR family</fullName>
    </submittedName>
</protein>
<dbReference type="InterPro" id="IPR027417">
    <property type="entry name" value="P-loop_NTPase"/>
</dbReference>
<dbReference type="InterPro" id="IPR000792">
    <property type="entry name" value="Tscrpt_reg_LuxR_C"/>
</dbReference>
<dbReference type="Gene3D" id="1.25.40.10">
    <property type="entry name" value="Tetratricopeptide repeat domain"/>
    <property type="match status" value="1"/>
</dbReference>
<dbReference type="AlphaFoldDB" id="A0A1H3L058"/>
<evidence type="ECO:0000313" key="3">
    <source>
        <dbReference type="Proteomes" id="UP000199529"/>
    </source>
</evidence>
<dbReference type="SUPFAM" id="SSF52540">
    <property type="entry name" value="P-loop containing nucleoside triphosphate hydrolases"/>
    <property type="match status" value="1"/>
</dbReference>
<dbReference type="Pfam" id="PF00196">
    <property type="entry name" value="GerE"/>
    <property type="match status" value="1"/>
</dbReference>
<dbReference type="Gene3D" id="1.10.10.10">
    <property type="entry name" value="Winged helix-like DNA-binding domain superfamily/Winged helix DNA-binding domain"/>
    <property type="match status" value="1"/>
</dbReference>
<keyword evidence="3" id="KW-1185">Reference proteome</keyword>
<sequence>MVNLFGRNEAQRLLADATAAARAGRGGLVVLRADPGLGVTTLLDAHLSAARELGMRTHRIPVLPQSGTTTLSAGAPDLTEPTTIAIDDLHRADDATLLALHELADGLRDRPLLVVAGRHRGVEPARFAALDRLATAHDLEPLDDCAVRAVLTEFSGGEPPESLLRLADGAGGNPWLLARLTADDRATAVTTWATGLAGDDAALLRYAAILAEPAPVDELAAVAGMTPVDALARIVRLAGIGLLVEEGGLVRFRHPVVRQDLAATSAGLRGSAARALAARNAVPRAVAEQLAHTPVDAWTVDWLDEHSDRLAARPTPAVVDLFHRAVSGLPPGDPRLHPLRAALAEALMWSGRTDESQRIATASLAAHPETTIRHRLRAVLALICFREMDPAAAIAALDPERVDGKLSGRLAAIDAAACLAAGDLTGTERAVELATPAAAHDPLVEVFLLNVEATGLFVFRDLDGALQRLDRADALLEIAVDDRGLWLMSRLLRAVVQDLRHDKAALETVEQARPIAREIGAGLLTWLHTIAALASFNNGLWDRALDEIGAAMALPDQYGLAGPLHGVASMIMLHRGDLPAARVHAELAERSPGRGVAVFYEQIAVLASAHVADAEGNSQRALEIVHTLAAGDVGVHHAHTVATVGARLVRIAVTGGDRDLANRLVAQMRDLSTGESAGERGALMYCQGLVDSDVDVLLAAAQEFTDTGSPILAARAAEDAAKVLAASGRSADARAAYQTAIDQYTALTATGDINRADAALRAFGLRRGATGSRRRPKHGWESLTAAEYRVAELVAQGLTNRETAERLIVSVRTVDSHVSRVLSKLGYSSRIEIALGFGERE</sequence>
<feature type="domain" description="HTH luxR-type" evidence="1">
    <location>
        <begin position="776"/>
        <end position="841"/>
    </location>
</feature>
<dbReference type="InterPro" id="IPR016032">
    <property type="entry name" value="Sig_transdc_resp-reg_C-effctor"/>
</dbReference>
<evidence type="ECO:0000313" key="2">
    <source>
        <dbReference type="EMBL" id="SDY57730.1"/>
    </source>
</evidence>
<dbReference type="Proteomes" id="UP000199529">
    <property type="component" value="Unassembled WGS sequence"/>
</dbReference>
<dbReference type="PRINTS" id="PR00038">
    <property type="entry name" value="HTHLUXR"/>
</dbReference>
<dbReference type="SUPFAM" id="SSF46894">
    <property type="entry name" value="C-terminal effector domain of the bipartite response regulators"/>
    <property type="match status" value="1"/>
</dbReference>
<dbReference type="SMART" id="SM00421">
    <property type="entry name" value="HTH_LUXR"/>
    <property type="match status" value="1"/>
</dbReference>
<organism evidence="2 3">
    <name type="scientific">Saccharopolyspora shandongensis</name>
    <dbReference type="NCBI Taxonomy" id="418495"/>
    <lineage>
        <taxon>Bacteria</taxon>
        <taxon>Bacillati</taxon>
        <taxon>Actinomycetota</taxon>
        <taxon>Actinomycetes</taxon>
        <taxon>Pseudonocardiales</taxon>
        <taxon>Pseudonocardiaceae</taxon>
        <taxon>Saccharopolyspora</taxon>
    </lineage>
</organism>
<evidence type="ECO:0000259" key="1">
    <source>
        <dbReference type="PROSITE" id="PS50043"/>
    </source>
</evidence>
<dbReference type="GO" id="GO:0006355">
    <property type="term" value="P:regulation of DNA-templated transcription"/>
    <property type="evidence" value="ECO:0007669"/>
    <property type="project" value="InterPro"/>
</dbReference>
<reference evidence="3" key="1">
    <citation type="submission" date="2016-10" db="EMBL/GenBank/DDBJ databases">
        <authorList>
            <person name="Varghese N."/>
            <person name="Submissions S."/>
        </authorList>
    </citation>
    <scope>NUCLEOTIDE SEQUENCE [LARGE SCALE GENOMIC DNA]</scope>
    <source>
        <strain evidence="3">CGMCC 4.3530</strain>
    </source>
</reference>
<dbReference type="InterPro" id="IPR011990">
    <property type="entry name" value="TPR-like_helical_dom_sf"/>
</dbReference>
<dbReference type="CDD" id="cd06170">
    <property type="entry name" value="LuxR_C_like"/>
    <property type="match status" value="1"/>
</dbReference>
<dbReference type="RefSeq" id="WP_093270675.1">
    <property type="nucleotide sequence ID" value="NZ_FNOK01000029.1"/>
</dbReference>
<gene>
    <name evidence="2" type="ORF">SAMN05216215_102997</name>
</gene>
<accession>A0A1H3L058</accession>
<dbReference type="GO" id="GO:0003677">
    <property type="term" value="F:DNA binding"/>
    <property type="evidence" value="ECO:0007669"/>
    <property type="project" value="InterPro"/>
</dbReference>
<proteinExistence type="predicted"/>
<dbReference type="STRING" id="418495.SAMN05216215_102997"/>
<dbReference type="InterPro" id="IPR036388">
    <property type="entry name" value="WH-like_DNA-bd_sf"/>
</dbReference>
<dbReference type="OrthoDB" id="8482304at2"/>
<dbReference type="PROSITE" id="PS50043">
    <property type="entry name" value="HTH_LUXR_2"/>
    <property type="match status" value="1"/>
</dbReference>